<evidence type="ECO:0000259" key="2">
    <source>
        <dbReference type="Pfam" id="PF07530"/>
    </source>
</evidence>
<evidence type="ECO:0000313" key="4">
    <source>
        <dbReference type="Proteomes" id="UP000299102"/>
    </source>
</evidence>
<feature type="compositionally biased region" description="Basic residues" evidence="1">
    <location>
        <begin position="1"/>
        <end position="10"/>
    </location>
</feature>
<dbReference type="InterPro" id="IPR006579">
    <property type="entry name" value="Pre_C2HC_dom"/>
</dbReference>
<reference evidence="3 4" key="1">
    <citation type="journal article" date="2019" name="Commun. Biol.">
        <title>The bagworm genome reveals a unique fibroin gene that provides high tensile strength.</title>
        <authorList>
            <person name="Kono N."/>
            <person name="Nakamura H."/>
            <person name="Ohtoshi R."/>
            <person name="Tomita M."/>
            <person name="Numata K."/>
            <person name="Arakawa K."/>
        </authorList>
    </citation>
    <scope>NUCLEOTIDE SEQUENCE [LARGE SCALE GENOMIC DNA]</scope>
</reference>
<gene>
    <name evidence="3" type="ORF">EVAR_45067_1</name>
</gene>
<dbReference type="AlphaFoldDB" id="A0A4C1XVW5"/>
<dbReference type="Pfam" id="PF07530">
    <property type="entry name" value="PRE_C2HC"/>
    <property type="match status" value="1"/>
</dbReference>
<organism evidence="3 4">
    <name type="scientific">Eumeta variegata</name>
    <name type="common">Bagworm moth</name>
    <name type="synonym">Eumeta japonica</name>
    <dbReference type="NCBI Taxonomy" id="151549"/>
    <lineage>
        <taxon>Eukaryota</taxon>
        <taxon>Metazoa</taxon>
        <taxon>Ecdysozoa</taxon>
        <taxon>Arthropoda</taxon>
        <taxon>Hexapoda</taxon>
        <taxon>Insecta</taxon>
        <taxon>Pterygota</taxon>
        <taxon>Neoptera</taxon>
        <taxon>Endopterygota</taxon>
        <taxon>Lepidoptera</taxon>
        <taxon>Glossata</taxon>
        <taxon>Ditrysia</taxon>
        <taxon>Tineoidea</taxon>
        <taxon>Psychidae</taxon>
        <taxon>Oiketicinae</taxon>
        <taxon>Eumeta</taxon>
    </lineage>
</organism>
<name>A0A4C1XVW5_EUMVA</name>
<feature type="domain" description="Pre-C2HC" evidence="2">
    <location>
        <begin position="188"/>
        <end position="232"/>
    </location>
</feature>
<dbReference type="EMBL" id="BGZK01000977">
    <property type="protein sequence ID" value="GBP67233.1"/>
    <property type="molecule type" value="Genomic_DNA"/>
</dbReference>
<dbReference type="Proteomes" id="UP000299102">
    <property type="component" value="Unassembled WGS sequence"/>
</dbReference>
<feature type="compositionally biased region" description="Basic and acidic residues" evidence="1">
    <location>
        <begin position="11"/>
        <end position="33"/>
    </location>
</feature>
<evidence type="ECO:0000313" key="3">
    <source>
        <dbReference type="EMBL" id="GBP67233.1"/>
    </source>
</evidence>
<accession>A0A4C1XVW5</accession>
<proteinExistence type="predicted"/>
<dbReference type="OrthoDB" id="10035396at2759"/>
<protein>
    <recommendedName>
        <fullName evidence="2">Pre-C2HC domain-containing protein</fullName>
    </recommendedName>
</protein>
<sequence>MFVNRPRSHSFNHETETRKTVGQDTTSDGKEAKNSSSPWRDAKSRIRPRNSPDSNNAKPQKQTKINNYWLSQPIPTLNSFEATVMENNKETESTIREKLPQSPPIFVDIIENIEPLKQLLDAVASNNYELKVLRDNGVTILINMHKDYKEDEKQLDIKGTDYYTYKPKEERSFSAVLKNMHPSTNLEDIKKGLLKFGQVTVNISNIKQRITKKPLHMFIVELAPQQNNKQIYDA</sequence>
<evidence type="ECO:0000256" key="1">
    <source>
        <dbReference type="SAM" id="MobiDB-lite"/>
    </source>
</evidence>
<keyword evidence="4" id="KW-1185">Reference proteome</keyword>
<comment type="caution">
    <text evidence="3">The sequence shown here is derived from an EMBL/GenBank/DDBJ whole genome shotgun (WGS) entry which is preliminary data.</text>
</comment>
<feature type="region of interest" description="Disordered" evidence="1">
    <location>
        <begin position="1"/>
        <end position="67"/>
    </location>
</feature>
<feature type="compositionally biased region" description="Polar residues" evidence="1">
    <location>
        <begin position="51"/>
        <end position="67"/>
    </location>
</feature>